<dbReference type="Pfam" id="PF13450">
    <property type="entry name" value="NAD_binding_8"/>
    <property type="match status" value="1"/>
</dbReference>
<name>A0AAD0Z0M5_CHRID</name>
<dbReference type="InterPro" id="IPR036188">
    <property type="entry name" value="FAD/NAD-bd_sf"/>
</dbReference>
<proteinExistence type="predicted"/>
<organism evidence="1 2">
    <name type="scientific">Chryseobacterium indologenes</name>
    <name type="common">Flavobacterium indologenes</name>
    <dbReference type="NCBI Taxonomy" id="253"/>
    <lineage>
        <taxon>Bacteria</taxon>
        <taxon>Pseudomonadati</taxon>
        <taxon>Bacteroidota</taxon>
        <taxon>Flavobacteriia</taxon>
        <taxon>Flavobacteriales</taxon>
        <taxon>Weeksellaceae</taxon>
        <taxon>Chryseobacterium group</taxon>
        <taxon>Chryseobacterium</taxon>
    </lineage>
</organism>
<protein>
    <submittedName>
        <fullName evidence="1">NAD(P)/FAD-dependent oxidoreductase</fullName>
    </submittedName>
</protein>
<accession>A0AAD0Z0M5</accession>
<gene>
    <name evidence="1" type="ORF">EG352_17415</name>
</gene>
<evidence type="ECO:0000313" key="1">
    <source>
        <dbReference type="EMBL" id="AZB20601.1"/>
    </source>
</evidence>
<dbReference type="AlphaFoldDB" id="A0AAD0Z0M5"/>
<dbReference type="Gene3D" id="3.50.50.60">
    <property type="entry name" value="FAD/NAD(P)-binding domain"/>
    <property type="match status" value="1"/>
</dbReference>
<evidence type="ECO:0000313" key="2">
    <source>
        <dbReference type="Proteomes" id="UP000269015"/>
    </source>
</evidence>
<reference evidence="1 2" key="1">
    <citation type="submission" date="2018-11" db="EMBL/GenBank/DDBJ databases">
        <title>Proposal to divide the Flavobacteriaceae and reorganize its genera based on Amino Acid Identity values calculated from whole genome sequences.</title>
        <authorList>
            <person name="Nicholson A.C."/>
            <person name="Gulvik C.A."/>
            <person name="Whitney A.M."/>
            <person name="Humrighouse B.W."/>
            <person name="Bell M."/>
            <person name="Holmes B."/>
            <person name="Steigerwalt A.G."/>
            <person name="Villarma A."/>
            <person name="Sheth M."/>
            <person name="Batra D."/>
            <person name="Pryor J."/>
            <person name="Bernardet J.-F."/>
            <person name="Hugo C."/>
            <person name="Kampfer P."/>
            <person name="Newman J."/>
            <person name="McQuiston J.R."/>
        </authorList>
    </citation>
    <scope>NUCLEOTIDE SEQUENCE [LARGE SCALE GENOMIC DNA]</scope>
    <source>
        <strain evidence="1 2">H5559</strain>
    </source>
</reference>
<sequence length="509" mass="59106">MMLPFLQYCGKKIKSIMLTITGTSHVLGHRLWAKDFPQVSEVIHKKYLIVGGGISGLAASRFFHQHLETDFLLLEMENHLGGNSSNGQNKYSKFPLGAHYLPLPNKENEEIIDFLKECGIYYGDDENGEPILDEYQMTFPQQERLFFRNSWQNDIVPQKGISPATQKELERFFKTMEDFKQKKDHLGKYWFAIPVHDSSRGDEVVQLEKIFFKDWLKENKYQSEELLWLLDYSCRDDYGLGIDYVSAWAGIHYFAGRKNNWSKIYKDKVFTWPEGNARLTKHLSKYAEGKSLSGHLVFDIKIDDKVEVQCFDSVQQKTKKIIAEKVLFATPQFVNERIFNHKKAESFQYVPWLLTTITLKNEFGGDEELAWDNVIYGSSGLGYIYDQHQNINQITGEKVITYYKSFSTDNCKKARKHLYSMREDDMKTLVLNDLKKAHPLIEDFILEMQFHKIGHAMISPVPNQIFGEEAQAAKERMDGKVFFAHSDLSGISIFEEAFYQGIRTAKEML</sequence>
<dbReference type="EMBL" id="CP033930">
    <property type="protein sequence ID" value="AZB20601.1"/>
    <property type="molecule type" value="Genomic_DNA"/>
</dbReference>
<dbReference type="Proteomes" id="UP000269015">
    <property type="component" value="Chromosome"/>
</dbReference>
<dbReference type="SUPFAM" id="SSF51905">
    <property type="entry name" value="FAD/NAD(P)-binding domain"/>
    <property type="match status" value="1"/>
</dbReference>